<dbReference type="GO" id="GO:0009378">
    <property type="term" value="F:four-way junction helicase activity"/>
    <property type="evidence" value="ECO:0007669"/>
    <property type="project" value="InterPro"/>
</dbReference>
<evidence type="ECO:0000256" key="4">
    <source>
        <dbReference type="ARBA" id="ARBA00023172"/>
    </source>
</evidence>
<organism evidence="9 10">
    <name type="scientific">Hydrogenophilus thermoluteolus</name>
    <name type="common">Pseudomonas hydrogenothermophila</name>
    <dbReference type="NCBI Taxonomy" id="297"/>
    <lineage>
        <taxon>Bacteria</taxon>
        <taxon>Pseudomonadati</taxon>
        <taxon>Pseudomonadota</taxon>
        <taxon>Hydrogenophilia</taxon>
        <taxon>Hydrogenophilales</taxon>
        <taxon>Hydrogenophilaceae</taxon>
        <taxon>Hydrogenophilus</taxon>
    </lineage>
</organism>
<comment type="caution">
    <text evidence="6">Lacks conserved residue(s) required for the propagation of feature annotation.</text>
</comment>
<dbReference type="SUPFAM" id="SSF46929">
    <property type="entry name" value="DNA helicase RuvA subunit, C-terminal domain"/>
    <property type="match status" value="1"/>
</dbReference>
<dbReference type="InterPro" id="IPR013849">
    <property type="entry name" value="DNA_helicase_Holl-junc_RuvA_I"/>
</dbReference>
<dbReference type="InterPro" id="IPR003583">
    <property type="entry name" value="Hlx-hairpin-Hlx_DNA-bd_motif"/>
</dbReference>
<keyword evidence="5 6" id="KW-0234">DNA repair</keyword>
<dbReference type="SUPFAM" id="SSF50249">
    <property type="entry name" value="Nucleic acid-binding proteins"/>
    <property type="match status" value="1"/>
</dbReference>
<keyword evidence="10" id="KW-1185">Reference proteome</keyword>
<dbReference type="HAMAP" id="MF_00031">
    <property type="entry name" value="DNA_HJ_migration_RuvA"/>
    <property type="match status" value="1"/>
</dbReference>
<dbReference type="Gene3D" id="2.40.50.140">
    <property type="entry name" value="Nucleic acid-binding proteins"/>
    <property type="match status" value="1"/>
</dbReference>
<name>A0A2Z6DVR1_HYDTE</name>
<dbReference type="InterPro" id="IPR011114">
    <property type="entry name" value="RuvA_C"/>
</dbReference>
<comment type="subcellular location">
    <subcellularLocation>
        <location evidence="6">Cytoplasm</location>
    </subcellularLocation>
</comment>
<dbReference type="Pfam" id="PF07499">
    <property type="entry name" value="RuvA_C"/>
    <property type="match status" value="1"/>
</dbReference>
<feature type="domain" description="Helix-hairpin-helix DNA-binding motif class 1" evidence="8">
    <location>
        <begin position="74"/>
        <end position="93"/>
    </location>
</feature>
<keyword evidence="1 6" id="KW-0963">Cytoplasm</keyword>
<dbReference type="InterPro" id="IPR010994">
    <property type="entry name" value="RuvA_2-like"/>
</dbReference>
<dbReference type="InterPro" id="IPR000085">
    <property type="entry name" value="RuvA"/>
</dbReference>
<dbReference type="NCBIfam" id="TIGR00084">
    <property type="entry name" value="ruvA"/>
    <property type="match status" value="1"/>
</dbReference>
<evidence type="ECO:0000256" key="7">
    <source>
        <dbReference type="SAM" id="MobiDB-lite"/>
    </source>
</evidence>
<feature type="region of interest" description="Domain III" evidence="6">
    <location>
        <begin position="171"/>
        <end position="229"/>
    </location>
</feature>
<evidence type="ECO:0000313" key="10">
    <source>
        <dbReference type="Proteomes" id="UP000262004"/>
    </source>
</evidence>
<gene>
    <name evidence="6 9" type="primary">ruvA</name>
    <name evidence="9" type="ORF">HPTL_0215</name>
</gene>
<dbReference type="GO" id="GO:0006310">
    <property type="term" value="P:DNA recombination"/>
    <property type="evidence" value="ECO:0007669"/>
    <property type="project" value="UniProtKB-UniRule"/>
</dbReference>
<keyword evidence="4 6" id="KW-0233">DNA recombination</keyword>
<feature type="domain" description="Helix-hairpin-helix DNA-binding motif class 1" evidence="8">
    <location>
        <begin position="109"/>
        <end position="128"/>
    </location>
</feature>
<dbReference type="OrthoDB" id="5293449at2"/>
<dbReference type="Gene3D" id="1.10.8.10">
    <property type="entry name" value="DNA helicase RuvA subunit, C-terminal domain"/>
    <property type="match status" value="1"/>
</dbReference>
<dbReference type="GO" id="GO:0005737">
    <property type="term" value="C:cytoplasm"/>
    <property type="evidence" value="ECO:0007669"/>
    <property type="project" value="UniProtKB-SubCell"/>
</dbReference>
<dbReference type="KEGG" id="htl:HPTL_0215"/>
<dbReference type="SMART" id="SM00278">
    <property type="entry name" value="HhH1"/>
    <property type="match status" value="2"/>
</dbReference>
<evidence type="ECO:0000256" key="6">
    <source>
        <dbReference type="HAMAP-Rule" id="MF_00031"/>
    </source>
</evidence>
<feature type="region of interest" description="Disordered" evidence="7">
    <location>
        <begin position="143"/>
        <end position="178"/>
    </location>
</feature>
<protein>
    <recommendedName>
        <fullName evidence="6">Holliday junction branch migration complex subunit RuvA</fullName>
    </recommendedName>
</protein>
<dbReference type="Pfam" id="PF14520">
    <property type="entry name" value="HHH_5"/>
    <property type="match status" value="1"/>
</dbReference>
<keyword evidence="2 6" id="KW-0227">DNA damage</keyword>
<comment type="domain">
    <text evidence="6">Has three domains with a flexible linker between the domains II and III and assumes an 'L' shape. Domain III is highly mobile and contacts RuvB.</text>
</comment>
<dbReference type="CDD" id="cd14332">
    <property type="entry name" value="UBA_RuvA_C"/>
    <property type="match status" value="1"/>
</dbReference>
<dbReference type="Gene3D" id="1.10.150.20">
    <property type="entry name" value="5' to 3' exonuclease, C-terminal subdomain"/>
    <property type="match status" value="1"/>
</dbReference>
<dbReference type="GO" id="GO:0000400">
    <property type="term" value="F:four-way junction DNA binding"/>
    <property type="evidence" value="ECO:0007669"/>
    <property type="project" value="UniProtKB-UniRule"/>
</dbReference>
<sequence>MIATLTGTLREKTPPTVLIETPGGVGFEVWVPMSTFYTLPATGETVRLVTHHVVRDDEQQLFGFATRAERDAFRLLIRINGVGPRIALALLSHLTLSELKGAVAEQQSARLVKIPGIGKKTAERLLLELKDKLALLPFGGDAASAPPTSTTAKTRAQKGDVKGEAPTPETPPPNGRDAETRWQLARDVAAALVALGYSEAQIAPLVAELPSDLTLSEAIKWALQRIASR</sequence>
<dbReference type="AlphaFoldDB" id="A0A2Z6DVR1"/>
<dbReference type="GO" id="GO:0048476">
    <property type="term" value="C:Holliday junction resolvase complex"/>
    <property type="evidence" value="ECO:0007669"/>
    <property type="project" value="UniProtKB-UniRule"/>
</dbReference>
<dbReference type="SUPFAM" id="SSF47781">
    <property type="entry name" value="RuvA domain 2-like"/>
    <property type="match status" value="1"/>
</dbReference>
<comment type="similarity">
    <text evidence="6">Belongs to the RuvA family.</text>
</comment>
<dbReference type="Pfam" id="PF01330">
    <property type="entry name" value="RuvA_N"/>
    <property type="match status" value="1"/>
</dbReference>
<feature type="compositionally biased region" description="Low complexity" evidence="7">
    <location>
        <begin position="143"/>
        <end position="154"/>
    </location>
</feature>
<proteinExistence type="inferred from homology"/>
<dbReference type="InterPro" id="IPR036267">
    <property type="entry name" value="RuvA_C_sf"/>
</dbReference>
<evidence type="ECO:0000256" key="2">
    <source>
        <dbReference type="ARBA" id="ARBA00022763"/>
    </source>
</evidence>
<comment type="subunit">
    <text evidence="6">Homotetramer. Forms an RuvA(8)-RuvB(12)-Holliday junction (HJ) complex. HJ DNA is sandwiched between 2 RuvA tetramers; dsDNA enters through RuvA and exits via RuvB. An RuvB hexamer assembles on each DNA strand where it exits the tetramer. Each RuvB hexamer is contacted by two RuvA subunits (via domain III) on 2 adjacent RuvB subunits; this complex drives branch migration. In the full resolvosome a probable DNA-RuvA(4)-RuvB(12)-RuvC(2) complex forms which resolves the HJ.</text>
</comment>
<evidence type="ECO:0000259" key="8">
    <source>
        <dbReference type="SMART" id="SM00278"/>
    </source>
</evidence>
<dbReference type="RefSeq" id="WP_119334322.1">
    <property type="nucleotide sequence ID" value="NZ_AP018558.1"/>
</dbReference>
<evidence type="ECO:0000256" key="5">
    <source>
        <dbReference type="ARBA" id="ARBA00023204"/>
    </source>
</evidence>
<evidence type="ECO:0000256" key="3">
    <source>
        <dbReference type="ARBA" id="ARBA00023125"/>
    </source>
</evidence>
<keyword evidence="3 6" id="KW-0238">DNA-binding</keyword>
<accession>A0A2Z6DVR1</accession>
<dbReference type="EMBL" id="AP018558">
    <property type="protein sequence ID" value="BBD76485.1"/>
    <property type="molecule type" value="Genomic_DNA"/>
</dbReference>
<evidence type="ECO:0000256" key="1">
    <source>
        <dbReference type="ARBA" id="ARBA00022490"/>
    </source>
</evidence>
<dbReference type="Proteomes" id="UP000262004">
    <property type="component" value="Chromosome"/>
</dbReference>
<dbReference type="GO" id="GO:0005524">
    <property type="term" value="F:ATP binding"/>
    <property type="evidence" value="ECO:0007669"/>
    <property type="project" value="InterPro"/>
</dbReference>
<reference evidence="9 10" key="1">
    <citation type="submission" date="2018-04" db="EMBL/GenBank/DDBJ databases">
        <title>Complete genome sequence of Hydrogenophilus thermoluteolus TH-1.</title>
        <authorList>
            <person name="Arai H."/>
        </authorList>
    </citation>
    <scope>NUCLEOTIDE SEQUENCE [LARGE SCALE GENOMIC DNA]</scope>
    <source>
        <strain evidence="9 10">TH-1</strain>
    </source>
</reference>
<evidence type="ECO:0000313" key="9">
    <source>
        <dbReference type="EMBL" id="BBD76485.1"/>
    </source>
</evidence>
<dbReference type="GO" id="GO:0009379">
    <property type="term" value="C:Holliday junction helicase complex"/>
    <property type="evidence" value="ECO:0007669"/>
    <property type="project" value="InterPro"/>
</dbReference>
<comment type="function">
    <text evidence="6">The RuvA-RuvB-RuvC complex processes Holliday junction (HJ) DNA during genetic recombination and DNA repair, while the RuvA-RuvB complex plays an important role in the rescue of blocked DNA replication forks via replication fork reversal (RFR). RuvA specifically binds to HJ cruciform DNA, conferring on it an open structure. The RuvB hexamer acts as an ATP-dependent pump, pulling dsDNA into and through the RuvAB complex. HJ branch migration allows RuvC to scan DNA until it finds its consensus sequence, where it cleaves and resolves the cruciform DNA.</text>
</comment>
<dbReference type="InterPro" id="IPR012340">
    <property type="entry name" value="NA-bd_OB-fold"/>
</dbReference>
<dbReference type="GO" id="GO:0006281">
    <property type="term" value="P:DNA repair"/>
    <property type="evidence" value="ECO:0007669"/>
    <property type="project" value="UniProtKB-UniRule"/>
</dbReference>